<dbReference type="InterPro" id="IPR003594">
    <property type="entry name" value="HATPase_dom"/>
</dbReference>
<keyword evidence="11" id="KW-0902">Two-component regulatory system</keyword>
<keyword evidence="8 17" id="KW-0418">Kinase</keyword>
<dbReference type="RefSeq" id="WP_013168884.1">
    <property type="nucleotide sequence ID" value="NC_014217.1"/>
</dbReference>
<proteinExistence type="predicted"/>
<dbReference type="NCBIfam" id="TIGR00229">
    <property type="entry name" value="sensory_box"/>
    <property type="match status" value="2"/>
</dbReference>
<evidence type="ECO:0000256" key="8">
    <source>
        <dbReference type="ARBA" id="ARBA00022777"/>
    </source>
</evidence>
<keyword evidence="12 13" id="KW-0472">Membrane</keyword>
<dbReference type="Gene3D" id="1.10.287.130">
    <property type="match status" value="1"/>
</dbReference>
<dbReference type="InterPro" id="IPR000014">
    <property type="entry name" value="PAS"/>
</dbReference>
<dbReference type="GO" id="GO:0016020">
    <property type="term" value="C:membrane"/>
    <property type="evidence" value="ECO:0007669"/>
    <property type="project" value="UniProtKB-SubCell"/>
</dbReference>
<organism evidence="17 18">
    <name type="scientific">Ancylobacter novellus (strain ATCC 8093 / DSM 506 / JCM 20403 / CCM 1077 / IAM 12100 / NBRC 12443 / NCIMB 10456)</name>
    <name type="common">Starkeya novella</name>
    <dbReference type="NCBI Taxonomy" id="639283"/>
    <lineage>
        <taxon>Bacteria</taxon>
        <taxon>Pseudomonadati</taxon>
        <taxon>Pseudomonadota</taxon>
        <taxon>Alphaproteobacteria</taxon>
        <taxon>Hyphomicrobiales</taxon>
        <taxon>Xanthobacteraceae</taxon>
        <taxon>Ancylobacter</taxon>
    </lineage>
</organism>
<feature type="domain" description="PAC" evidence="16">
    <location>
        <begin position="203"/>
        <end position="257"/>
    </location>
</feature>
<dbReference type="HOGENOM" id="CLU_000445_114_39_5"/>
<dbReference type="InterPro" id="IPR038318">
    <property type="entry name" value="KdpD_sf"/>
</dbReference>
<evidence type="ECO:0000256" key="7">
    <source>
        <dbReference type="ARBA" id="ARBA00022741"/>
    </source>
</evidence>
<sequence length="631" mass="68659">MDDDASGRQQLHVPSFVAKLDELTPAQRLIALWIFGGASLAFVIWASVHFELNLATTAAALLIVIVLLSLLDSFVSSAFFSLIAVLSLNYFFVQPLHTLDVSDVQDVAALAAFLVCSLTVTGLVRRLRDSAEVQREQAQLLELTADAIIVRGMDGTISYWNRGAEQLYGWSRAEAAGKVTHDLLQTRFPVPLAQINTLLLDTGRWEGELVHRTRDGTEVPVASRWTLQENARGRPVGILENNTDITERKRADELLHRSQAAFLAEAQRLSHTGSFGWNVVTGRIHWSDETFRIFGYEPAAAPSIDLLIQRAHPDDAALVRETVYNAADGERGFDFEFRLLLPDGAVRHVHAVAHSMRNGSPDLHYVGAVSDITAAKEALAERARAQEMLDRVQTDLAHAARVSVLGELTASIAHEVNQPLTAIASSAAAGVRWLRRPVPNIEEVRELAESIVSDAQRAGEIIARIRSMAARKAPEHTPLVLDEVIGEVLLFLRNEARSRAVTVLQHPAPDAPQVIGDRTQLQQVIVNLAINAMQAMAQAGSPERRVVIRTVATDGIGVRCIVEDSGPGIPPEHMDRLFESFFTTKASGMGMGLPICRSIIEAHGGRIRVDEAGAQGGASFSFTLPAANGPG</sequence>
<evidence type="ECO:0000256" key="12">
    <source>
        <dbReference type="ARBA" id="ARBA00023136"/>
    </source>
</evidence>
<protein>
    <recommendedName>
        <fullName evidence="3">histidine kinase</fullName>
        <ecNumber evidence="3">2.7.13.3</ecNumber>
    </recommendedName>
</protein>
<dbReference type="GO" id="GO:0000155">
    <property type="term" value="F:phosphorelay sensor kinase activity"/>
    <property type="evidence" value="ECO:0007669"/>
    <property type="project" value="InterPro"/>
</dbReference>
<dbReference type="Pfam" id="PF13493">
    <property type="entry name" value="DUF4118"/>
    <property type="match status" value="1"/>
</dbReference>
<feature type="domain" description="PAS" evidence="15">
    <location>
        <begin position="284"/>
        <end position="330"/>
    </location>
</feature>
<dbReference type="InterPro" id="IPR013656">
    <property type="entry name" value="PAS_4"/>
</dbReference>
<dbReference type="eggNOG" id="COG4191">
    <property type="taxonomic scope" value="Bacteria"/>
</dbReference>
<dbReference type="EMBL" id="CP002026">
    <property type="protein sequence ID" value="ADH91383.1"/>
    <property type="molecule type" value="Genomic_DNA"/>
</dbReference>
<dbReference type="InterPro" id="IPR001610">
    <property type="entry name" value="PAC"/>
</dbReference>
<evidence type="ECO:0000256" key="2">
    <source>
        <dbReference type="ARBA" id="ARBA00004141"/>
    </source>
</evidence>
<evidence type="ECO:0000256" key="13">
    <source>
        <dbReference type="SAM" id="Phobius"/>
    </source>
</evidence>
<dbReference type="PANTHER" id="PTHR43065:SF10">
    <property type="entry name" value="PEROXIDE STRESS-ACTIVATED HISTIDINE KINASE MAK3"/>
    <property type="match status" value="1"/>
</dbReference>
<dbReference type="PROSITE" id="PS50109">
    <property type="entry name" value="HIS_KIN"/>
    <property type="match status" value="1"/>
</dbReference>
<dbReference type="InterPro" id="IPR036097">
    <property type="entry name" value="HisK_dim/P_sf"/>
</dbReference>
<dbReference type="InterPro" id="IPR025201">
    <property type="entry name" value="KdpD_TM"/>
</dbReference>
<dbReference type="GO" id="GO:0042802">
    <property type="term" value="F:identical protein binding"/>
    <property type="evidence" value="ECO:0007669"/>
    <property type="project" value="UniProtKB-ARBA"/>
</dbReference>
<dbReference type="InterPro" id="IPR000700">
    <property type="entry name" value="PAS-assoc_C"/>
</dbReference>
<dbReference type="SMART" id="SM00387">
    <property type="entry name" value="HATPase_c"/>
    <property type="match status" value="1"/>
</dbReference>
<evidence type="ECO:0000256" key="3">
    <source>
        <dbReference type="ARBA" id="ARBA00012438"/>
    </source>
</evidence>
<name>D7A0R2_ANCN5</name>
<dbReference type="InterPro" id="IPR005467">
    <property type="entry name" value="His_kinase_dom"/>
</dbReference>
<keyword evidence="6 13" id="KW-0812">Transmembrane</keyword>
<dbReference type="SUPFAM" id="SSF55874">
    <property type="entry name" value="ATPase domain of HSP90 chaperone/DNA topoisomerase II/histidine kinase"/>
    <property type="match status" value="1"/>
</dbReference>
<keyword evidence="18" id="KW-1185">Reference proteome</keyword>
<dbReference type="AlphaFoldDB" id="D7A0R2"/>
<dbReference type="Gene3D" id="3.30.450.20">
    <property type="entry name" value="PAS domain"/>
    <property type="match status" value="2"/>
</dbReference>
<evidence type="ECO:0000259" key="16">
    <source>
        <dbReference type="PROSITE" id="PS50113"/>
    </source>
</evidence>
<dbReference type="InterPro" id="IPR004358">
    <property type="entry name" value="Sig_transdc_His_kin-like_C"/>
</dbReference>
<dbReference type="CDD" id="cd00130">
    <property type="entry name" value="PAS"/>
    <property type="match status" value="2"/>
</dbReference>
<dbReference type="PROSITE" id="PS50112">
    <property type="entry name" value="PAS"/>
    <property type="match status" value="2"/>
</dbReference>
<keyword evidence="9" id="KW-0067">ATP-binding</keyword>
<dbReference type="FunFam" id="3.30.450.20:FF:000088">
    <property type="entry name" value="Sensory transduction histidine kinase"/>
    <property type="match status" value="1"/>
</dbReference>
<gene>
    <name evidence="17" type="ordered locus">Snov_4113</name>
</gene>
<feature type="domain" description="Histidine kinase" evidence="14">
    <location>
        <begin position="411"/>
        <end position="628"/>
    </location>
</feature>
<dbReference type="Pfam" id="PF08448">
    <property type="entry name" value="PAS_4"/>
    <property type="match status" value="1"/>
</dbReference>
<evidence type="ECO:0000259" key="15">
    <source>
        <dbReference type="PROSITE" id="PS50112"/>
    </source>
</evidence>
<evidence type="ECO:0000256" key="10">
    <source>
        <dbReference type="ARBA" id="ARBA00022989"/>
    </source>
</evidence>
<dbReference type="SMART" id="SM00086">
    <property type="entry name" value="PAC"/>
    <property type="match status" value="2"/>
</dbReference>
<dbReference type="Pfam" id="PF08447">
    <property type="entry name" value="PAS_3"/>
    <property type="match status" value="1"/>
</dbReference>
<evidence type="ECO:0000259" key="14">
    <source>
        <dbReference type="PROSITE" id="PS50109"/>
    </source>
</evidence>
<keyword evidence="7" id="KW-0547">Nucleotide-binding</keyword>
<evidence type="ECO:0000313" key="17">
    <source>
        <dbReference type="EMBL" id="ADH91383.1"/>
    </source>
</evidence>
<dbReference type="Pfam" id="PF00512">
    <property type="entry name" value="HisKA"/>
    <property type="match status" value="1"/>
</dbReference>
<dbReference type="SUPFAM" id="SSF55785">
    <property type="entry name" value="PYP-like sensor domain (PAS domain)"/>
    <property type="match status" value="2"/>
</dbReference>
<dbReference type="InterPro" id="IPR013655">
    <property type="entry name" value="PAS_fold_3"/>
</dbReference>
<dbReference type="Proteomes" id="UP000006633">
    <property type="component" value="Chromosome"/>
</dbReference>
<dbReference type="FunFam" id="3.30.565.10:FF:000042">
    <property type="entry name" value="Two-component sensor histidine kinase KdpD"/>
    <property type="match status" value="1"/>
</dbReference>
<evidence type="ECO:0000256" key="5">
    <source>
        <dbReference type="ARBA" id="ARBA00022679"/>
    </source>
</evidence>
<keyword evidence="5" id="KW-0808">Transferase</keyword>
<evidence type="ECO:0000256" key="9">
    <source>
        <dbReference type="ARBA" id="ARBA00022840"/>
    </source>
</evidence>
<comment type="subcellular location">
    <subcellularLocation>
        <location evidence="2">Membrane</location>
        <topology evidence="2">Multi-pass membrane protein</topology>
    </subcellularLocation>
</comment>
<dbReference type="Gene3D" id="3.30.565.10">
    <property type="entry name" value="Histidine kinase-like ATPase, C-terminal domain"/>
    <property type="match status" value="1"/>
</dbReference>
<dbReference type="SMART" id="SM00091">
    <property type="entry name" value="PAS"/>
    <property type="match status" value="2"/>
</dbReference>
<keyword evidence="10 13" id="KW-1133">Transmembrane helix</keyword>
<dbReference type="Gene3D" id="1.20.120.620">
    <property type="entry name" value="Backbone structure of the membrane domain of e. Coli histidine kinase receptor kdpd"/>
    <property type="match status" value="1"/>
</dbReference>
<evidence type="ECO:0000256" key="6">
    <source>
        <dbReference type="ARBA" id="ARBA00022692"/>
    </source>
</evidence>
<dbReference type="InterPro" id="IPR035965">
    <property type="entry name" value="PAS-like_dom_sf"/>
</dbReference>
<feature type="domain" description="PAC" evidence="16">
    <location>
        <begin position="333"/>
        <end position="384"/>
    </location>
</feature>
<dbReference type="PROSITE" id="PS50113">
    <property type="entry name" value="PAC"/>
    <property type="match status" value="2"/>
</dbReference>
<evidence type="ECO:0000256" key="4">
    <source>
        <dbReference type="ARBA" id="ARBA00022553"/>
    </source>
</evidence>
<feature type="transmembrane region" description="Helical" evidence="13">
    <location>
        <begin position="29"/>
        <end position="48"/>
    </location>
</feature>
<feature type="domain" description="PAS" evidence="15">
    <location>
        <begin position="133"/>
        <end position="178"/>
    </location>
</feature>
<dbReference type="EC" id="2.7.13.3" evidence="3"/>
<dbReference type="CDD" id="cd00082">
    <property type="entry name" value="HisKA"/>
    <property type="match status" value="1"/>
</dbReference>
<comment type="catalytic activity">
    <reaction evidence="1">
        <text>ATP + protein L-histidine = ADP + protein N-phospho-L-histidine.</text>
        <dbReference type="EC" id="2.7.13.3"/>
    </reaction>
</comment>
<dbReference type="PRINTS" id="PR00344">
    <property type="entry name" value="BCTRLSENSOR"/>
</dbReference>
<dbReference type="PANTHER" id="PTHR43065">
    <property type="entry name" value="SENSOR HISTIDINE KINASE"/>
    <property type="match status" value="1"/>
</dbReference>
<keyword evidence="4" id="KW-0597">Phosphoprotein</keyword>
<dbReference type="SUPFAM" id="SSF47384">
    <property type="entry name" value="Homodimeric domain of signal transducing histidine kinase"/>
    <property type="match status" value="1"/>
</dbReference>
<accession>D7A0R2</accession>
<evidence type="ECO:0000313" key="18">
    <source>
        <dbReference type="Proteomes" id="UP000006633"/>
    </source>
</evidence>
<dbReference type="Gene3D" id="2.10.70.100">
    <property type="match status" value="1"/>
</dbReference>
<dbReference type="STRING" id="639283.Snov_4113"/>
<dbReference type="InterPro" id="IPR003661">
    <property type="entry name" value="HisK_dim/P_dom"/>
</dbReference>
<dbReference type="KEGG" id="sno:Snov_4113"/>
<dbReference type="GO" id="GO:0005524">
    <property type="term" value="F:ATP binding"/>
    <property type="evidence" value="ECO:0007669"/>
    <property type="project" value="UniProtKB-KW"/>
</dbReference>
<evidence type="ECO:0000256" key="11">
    <source>
        <dbReference type="ARBA" id="ARBA00023012"/>
    </source>
</evidence>
<reference evidence="17 18" key="1">
    <citation type="journal article" date="2012" name="Stand. Genomic Sci.">
        <title>Complete genome sequence of the facultatively chemolithoautotrophic and methylotrophic alpha Proteobacterium Starkeya novella type strain (ATCC 8093(T)).</title>
        <authorList>
            <person name="Kappler U."/>
            <person name="Davenport K."/>
            <person name="Beatson S."/>
            <person name="Lucas S."/>
            <person name="Lapidus A."/>
            <person name="Copeland A."/>
            <person name="Berry K.W."/>
            <person name="Glavina Del Rio T."/>
            <person name="Hammon N."/>
            <person name="Dalin E."/>
            <person name="Tice H."/>
            <person name="Pitluck S."/>
            <person name="Richardson P."/>
            <person name="Bruce D."/>
            <person name="Goodwin L.A."/>
            <person name="Han C."/>
            <person name="Tapia R."/>
            <person name="Detter J.C."/>
            <person name="Chang Y.J."/>
            <person name="Jeffries C.D."/>
            <person name="Land M."/>
            <person name="Hauser L."/>
            <person name="Kyrpides N.C."/>
            <person name="Goker M."/>
            <person name="Ivanova N."/>
            <person name="Klenk H.P."/>
            <person name="Woyke T."/>
        </authorList>
    </citation>
    <scope>NUCLEOTIDE SEQUENCE [LARGE SCALE GENOMIC DNA]</scope>
    <source>
        <strain evidence="18">ATCC 8093 / DSM 506 / JCM 20403 / CCM 1077 / IAM 12100 / NBRC 12443 / NCIMB 10456</strain>
    </source>
</reference>
<dbReference type="SMART" id="SM00388">
    <property type="entry name" value="HisKA"/>
    <property type="match status" value="1"/>
</dbReference>
<evidence type="ECO:0000256" key="1">
    <source>
        <dbReference type="ARBA" id="ARBA00000085"/>
    </source>
</evidence>
<dbReference type="Pfam" id="PF02518">
    <property type="entry name" value="HATPase_c"/>
    <property type="match status" value="1"/>
</dbReference>
<dbReference type="InterPro" id="IPR036890">
    <property type="entry name" value="HATPase_C_sf"/>
</dbReference>